<feature type="topological domain" description="Cytoplasmic" evidence="7">
    <location>
        <begin position="1"/>
        <end position="4"/>
    </location>
</feature>
<dbReference type="InterPro" id="IPR023081">
    <property type="entry name" value="Cell_div_FtsB"/>
</dbReference>
<evidence type="ECO:0000313" key="9">
    <source>
        <dbReference type="Proteomes" id="UP000191094"/>
    </source>
</evidence>
<dbReference type="RefSeq" id="WP_078306072.1">
    <property type="nucleotide sequence ID" value="NZ_MUYT01000001.1"/>
</dbReference>
<dbReference type="GO" id="GO:0043093">
    <property type="term" value="P:FtsZ-dependent cytokinesis"/>
    <property type="evidence" value="ECO:0007669"/>
    <property type="project" value="UniProtKB-UniRule"/>
</dbReference>
<sequence length="125" mass="14235">MKYLVQLLLLLVAVVVLASLQYQYWFGGRGYDARNALQQQIKEKETLIEEQHAKNRILVADVKDLKTRLEAVEEHARLDLGLIKPYETFVQFSTADVPVTNPNHDVLKTQPPIEDAIEPIPEGIN</sequence>
<dbReference type="Proteomes" id="UP000191094">
    <property type="component" value="Unassembled WGS sequence"/>
</dbReference>
<dbReference type="InterPro" id="IPR007060">
    <property type="entry name" value="FtsL/DivIC"/>
</dbReference>
<dbReference type="GO" id="GO:0005886">
    <property type="term" value="C:plasma membrane"/>
    <property type="evidence" value="ECO:0007669"/>
    <property type="project" value="UniProtKB-SubCell"/>
</dbReference>
<feature type="topological domain" description="Periplasmic" evidence="7">
    <location>
        <begin position="27"/>
        <end position="125"/>
    </location>
</feature>
<organism evidence="8 9">
    <name type="scientific">Lwoffella lincolnii</name>
    <dbReference type="NCBI Taxonomy" id="90241"/>
    <lineage>
        <taxon>Bacteria</taxon>
        <taxon>Pseudomonadati</taxon>
        <taxon>Pseudomonadota</taxon>
        <taxon>Gammaproteobacteria</taxon>
        <taxon>Moraxellales</taxon>
        <taxon>Moraxellaceae</taxon>
        <taxon>Lwoffella</taxon>
    </lineage>
</organism>
<evidence type="ECO:0000256" key="6">
    <source>
        <dbReference type="ARBA" id="ARBA00023306"/>
    </source>
</evidence>
<evidence type="ECO:0000256" key="3">
    <source>
        <dbReference type="ARBA" id="ARBA00022692"/>
    </source>
</evidence>
<keyword evidence="7" id="KW-0175">Coiled coil</keyword>
<keyword evidence="1 7" id="KW-1003">Cell membrane</keyword>
<evidence type="ECO:0000256" key="2">
    <source>
        <dbReference type="ARBA" id="ARBA00022618"/>
    </source>
</evidence>
<evidence type="ECO:0000256" key="5">
    <source>
        <dbReference type="ARBA" id="ARBA00023136"/>
    </source>
</evidence>
<protein>
    <recommendedName>
        <fullName evidence="7">Cell division protein FtsB</fullName>
    </recommendedName>
</protein>
<evidence type="ECO:0000313" key="8">
    <source>
        <dbReference type="EMBL" id="OOS22668.1"/>
    </source>
</evidence>
<comment type="subunit">
    <text evidence="7">Part of a complex composed of FtsB, FtsL and FtsQ.</text>
</comment>
<evidence type="ECO:0000256" key="4">
    <source>
        <dbReference type="ARBA" id="ARBA00022989"/>
    </source>
</evidence>
<reference evidence="8 9" key="1">
    <citation type="submission" date="2017-02" db="EMBL/GenBank/DDBJ databases">
        <title>Draft genome sequence of Moraxella lincolnii CCUG 9405T type strain.</title>
        <authorList>
            <person name="Salva-Serra F."/>
            <person name="Engstrom-Jakobsson H."/>
            <person name="Thorell K."/>
            <person name="Jaen-Luchoro D."/>
            <person name="Gonzales-Siles L."/>
            <person name="Karlsson R."/>
            <person name="Yazdan S."/>
            <person name="Boulund F."/>
            <person name="Johnning A."/>
            <person name="Engstrand L."/>
            <person name="Kristiansson E."/>
            <person name="Moore E."/>
        </authorList>
    </citation>
    <scope>NUCLEOTIDE SEQUENCE [LARGE SCALE GENOMIC DNA]</scope>
    <source>
        <strain evidence="8 9">CCUG 9405</strain>
    </source>
</reference>
<dbReference type="GO" id="GO:0032153">
    <property type="term" value="C:cell division site"/>
    <property type="evidence" value="ECO:0007669"/>
    <property type="project" value="UniProtKB-UniRule"/>
</dbReference>
<dbReference type="Pfam" id="PF04977">
    <property type="entry name" value="DivIC"/>
    <property type="match status" value="1"/>
</dbReference>
<keyword evidence="9" id="KW-1185">Reference proteome</keyword>
<keyword evidence="4 7" id="KW-1133">Transmembrane helix</keyword>
<proteinExistence type="inferred from homology"/>
<comment type="similarity">
    <text evidence="7">Belongs to the FtsB family.</text>
</comment>
<comment type="subcellular location">
    <subcellularLocation>
        <location evidence="7">Cell inner membrane</location>
        <topology evidence="7">Single-pass type II membrane protein</topology>
    </subcellularLocation>
    <text evidence="7">Localizes to the division septum.</text>
</comment>
<dbReference type="AlphaFoldDB" id="A0A1T0CJY3"/>
<evidence type="ECO:0000256" key="7">
    <source>
        <dbReference type="HAMAP-Rule" id="MF_00599"/>
    </source>
</evidence>
<feature type="coiled-coil region" evidence="7">
    <location>
        <begin position="34"/>
        <end position="75"/>
    </location>
</feature>
<dbReference type="GO" id="GO:0030428">
    <property type="term" value="C:cell septum"/>
    <property type="evidence" value="ECO:0007669"/>
    <property type="project" value="TreeGrafter"/>
</dbReference>
<dbReference type="HAMAP" id="MF_00599">
    <property type="entry name" value="FtsB"/>
    <property type="match status" value="1"/>
</dbReference>
<keyword evidence="2 7" id="KW-0132">Cell division</keyword>
<keyword evidence="5 7" id="KW-0472">Membrane</keyword>
<accession>A0A1T0CJY3</accession>
<dbReference type="EMBL" id="MUYT01000001">
    <property type="protein sequence ID" value="OOS22668.1"/>
    <property type="molecule type" value="Genomic_DNA"/>
</dbReference>
<keyword evidence="3 7" id="KW-0812">Transmembrane</keyword>
<dbReference type="PANTHER" id="PTHR37485">
    <property type="entry name" value="CELL DIVISION PROTEIN FTSB"/>
    <property type="match status" value="1"/>
</dbReference>
<keyword evidence="7" id="KW-0997">Cell inner membrane</keyword>
<gene>
    <name evidence="7" type="primary">ftsB</name>
    <name evidence="8" type="ORF">B0682_00045</name>
</gene>
<dbReference type="OrthoDB" id="7061211at2"/>
<keyword evidence="6 7" id="KW-0131">Cell cycle</keyword>
<evidence type="ECO:0000256" key="1">
    <source>
        <dbReference type="ARBA" id="ARBA00022475"/>
    </source>
</evidence>
<name>A0A1T0CJY3_9GAMM</name>
<dbReference type="PANTHER" id="PTHR37485:SF1">
    <property type="entry name" value="CELL DIVISION PROTEIN FTSB"/>
    <property type="match status" value="1"/>
</dbReference>
<comment type="caution">
    <text evidence="8">The sequence shown here is derived from an EMBL/GenBank/DDBJ whole genome shotgun (WGS) entry which is preliminary data.</text>
</comment>
<comment type="function">
    <text evidence="7">Essential cell division protein. May link together the upstream cell division proteins, which are predominantly cytoplasmic, with the downstream cell division proteins, which are predominantly periplasmic.</text>
</comment>
<dbReference type="STRING" id="90241.B0682_00045"/>